<accession>A0ABM7M0G4</accession>
<reference evidence="1 2" key="1">
    <citation type="submission" date="2020-08" db="EMBL/GenBank/DDBJ databases">
        <title>Whole genome shotgun sequence of Actinoplanes ianthinogenes NBRC 13996.</title>
        <authorList>
            <person name="Komaki H."/>
            <person name="Tamura T."/>
        </authorList>
    </citation>
    <scope>NUCLEOTIDE SEQUENCE [LARGE SCALE GENOMIC DNA]</scope>
    <source>
        <strain evidence="1 2">NBRC 13996</strain>
    </source>
</reference>
<organism evidence="1 2">
    <name type="scientific">Actinoplanes ianthinogenes</name>
    <dbReference type="NCBI Taxonomy" id="122358"/>
    <lineage>
        <taxon>Bacteria</taxon>
        <taxon>Bacillati</taxon>
        <taxon>Actinomycetota</taxon>
        <taxon>Actinomycetes</taxon>
        <taxon>Micromonosporales</taxon>
        <taxon>Micromonosporaceae</taxon>
        <taxon>Actinoplanes</taxon>
    </lineage>
</organism>
<keyword evidence="2" id="KW-1185">Reference proteome</keyword>
<name>A0ABM7M0G4_9ACTN</name>
<evidence type="ECO:0000313" key="1">
    <source>
        <dbReference type="EMBL" id="BCJ45078.1"/>
    </source>
</evidence>
<dbReference type="EMBL" id="AP023356">
    <property type="protein sequence ID" value="BCJ45078.1"/>
    <property type="molecule type" value="Genomic_DNA"/>
</dbReference>
<evidence type="ECO:0000313" key="2">
    <source>
        <dbReference type="Proteomes" id="UP000676967"/>
    </source>
</evidence>
<dbReference type="Proteomes" id="UP000676967">
    <property type="component" value="Chromosome"/>
</dbReference>
<dbReference type="RefSeq" id="WP_189334693.1">
    <property type="nucleotide sequence ID" value="NZ_AP023356.1"/>
</dbReference>
<proteinExistence type="predicted"/>
<protein>
    <submittedName>
        <fullName evidence="1">Uncharacterized protein</fullName>
    </submittedName>
</protein>
<gene>
    <name evidence="1" type="ORF">Aiant_57350</name>
</gene>
<sequence length="215" mass="23703">MSDQPPQAYRPVAVPLHRPDRFGFVPGGDRDHWWGRLGADIRQRIGAAAGPTIDWWAWRHDANDQPYAVVLGTDALVTSIPDRHGRQELTLHRLVPDSLTEAHVQQRPADAARIGEVADDQAAAPSLTISEGVRGFLGNLPAEAQQLMQEPFVTGDRVRSDSCHYFGTDEDVAVWCFLAGRAHVTFVSGRRLAPAGAPPHAATWDLICRRARVLR</sequence>